<name>A0ABS0L880_9BACT</name>
<comment type="caution">
    <text evidence="1">The sequence shown here is derived from an EMBL/GenBank/DDBJ whole genome shotgun (WGS) entry which is preliminary data.</text>
</comment>
<gene>
    <name evidence="1" type="ORF">I5L79_22630</name>
</gene>
<dbReference type="PROSITE" id="PS51257">
    <property type="entry name" value="PROKAR_LIPOPROTEIN"/>
    <property type="match status" value="1"/>
</dbReference>
<evidence type="ECO:0008006" key="3">
    <source>
        <dbReference type="Google" id="ProtNLM"/>
    </source>
</evidence>
<reference evidence="1 2" key="1">
    <citation type="submission" date="2020-11" db="EMBL/GenBank/DDBJ databases">
        <title>Hymenobacter sp.</title>
        <authorList>
            <person name="Kim M.K."/>
        </authorList>
    </citation>
    <scope>NUCLEOTIDE SEQUENCE [LARGE SCALE GENOMIC DNA]</scope>
    <source>
        <strain evidence="1 2">BT594</strain>
    </source>
</reference>
<evidence type="ECO:0000313" key="1">
    <source>
        <dbReference type="EMBL" id="MBG8556360.1"/>
    </source>
</evidence>
<organism evidence="1 2">
    <name type="scientific">Hymenobacter guriensis</name>
    <dbReference type="NCBI Taxonomy" id="2793065"/>
    <lineage>
        <taxon>Bacteria</taxon>
        <taxon>Pseudomonadati</taxon>
        <taxon>Bacteroidota</taxon>
        <taxon>Cytophagia</taxon>
        <taxon>Cytophagales</taxon>
        <taxon>Hymenobacteraceae</taxon>
        <taxon>Hymenobacter</taxon>
    </lineage>
</organism>
<dbReference type="Proteomes" id="UP000601099">
    <property type="component" value="Unassembled WGS sequence"/>
</dbReference>
<evidence type="ECO:0000313" key="2">
    <source>
        <dbReference type="Proteomes" id="UP000601099"/>
    </source>
</evidence>
<protein>
    <recommendedName>
        <fullName evidence="3">DUF4221 domain-containing protein</fullName>
    </recommendedName>
</protein>
<dbReference type="EMBL" id="JADWYK010000024">
    <property type="protein sequence ID" value="MBG8556360.1"/>
    <property type="molecule type" value="Genomic_DNA"/>
</dbReference>
<proteinExistence type="predicted"/>
<accession>A0ABS0L880</accession>
<dbReference type="RefSeq" id="WP_196957377.1">
    <property type="nucleotide sequence ID" value="NZ_JADWYK010000024.1"/>
</dbReference>
<keyword evidence="2" id="KW-1185">Reference proteome</keyword>
<sequence length="419" mass="46851">MRRFSGWVVVSVLLLTSCEQQRPVSQAPSAAVVPPDSTYSVVLQPSPVAPPPASDTTDVSRVRFGYRIGHDTTFYSGPQKYRLLLRAETDSTKPLVTTTQGTVGPAFADDTSSFAKTGRVRGYQGHVAITLFDAAGKQVFHRKVRKEELYSVASRDVVTVSELVPPMFVGVHAPSQTLVFSLDIGIPYSDVWQRCVLVLGFNGQVKRLATSYSSNWDAPDCEPRLLPDGTLLTCEALVSPDGRQVSLVKPKAQLLAAFPLTDSTFYLLYRYGQYRPQLSVDTTETLNEFAITAAFNDPAWAEDPHMKNKPNAFIINRRGNVRKTFRYTGVSGAIGFDVPRFYLPQTHTYYFLMESGGLQTIDKHNAHQVTTIPLARLQTFRKPSKPTEARIVLNNYAFYIDTLRPKQVRYQKLPPRYID</sequence>